<name>A0A2M7X1E4_UNCKA</name>
<accession>A0A2M7X1E4</accession>
<organism evidence="1 2">
    <name type="scientific">candidate division WWE3 bacterium CG_4_9_14_3_um_filter_39_7</name>
    <dbReference type="NCBI Taxonomy" id="1975080"/>
    <lineage>
        <taxon>Bacteria</taxon>
        <taxon>Katanobacteria</taxon>
    </lineage>
</organism>
<dbReference type="Proteomes" id="UP000231195">
    <property type="component" value="Unassembled WGS sequence"/>
</dbReference>
<reference evidence="2" key="1">
    <citation type="submission" date="2017-09" db="EMBL/GenBank/DDBJ databases">
        <title>Depth-based differentiation of microbial function through sediment-hosted aquifers and enrichment of novel symbionts in the deep terrestrial subsurface.</title>
        <authorList>
            <person name="Probst A.J."/>
            <person name="Ladd B."/>
            <person name="Jarett J.K."/>
            <person name="Geller-Mcgrath D.E."/>
            <person name="Sieber C.M.K."/>
            <person name="Emerson J.B."/>
            <person name="Anantharaman K."/>
            <person name="Thomas B.C."/>
            <person name="Malmstrom R."/>
            <person name="Stieglmeier M."/>
            <person name="Klingl A."/>
            <person name="Woyke T."/>
            <person name="Ryan C.M."/>
            <person name="Banfield J.F."/>
        </authorList>
    </citation>
    <scope>NUCLEOTIDE SEQUENCE [LARGE SCALE GENOMIC DNA]</scope>
</reference>
<evidence type="ECO:0000313" key="1">
    <source>
        <dbReference type="EMBL" id="PJA39994.1"/>
    </source>
</evidence>
<feature type="non-terminal residue" evidence="1">
    <location>
        <position position="160"/>
    </location>
</feature>
<dbReference type="AlphaFoldDB" id="A0A2M7X1E4"/>
<gene>
    <name evidence="1" type="ORF">CO179_03780</name>
</gene>
<dbReference type="EMBL" id="PFWZ01000122">
    <property type="protein sequence ID" value="PJA39994.1"/>
    <property type="molecule type" value="Genomic_DNA"/>
</dbReference>
<protein>
    <submittedName>
        <fullName evidence="1">Uncharacterized protein</fullName>
    </submittedName>
</protein>
<comment type="caution">
    <text evidence="1">The sequence shown here is derived from an EMBL/GenBank/DDBJ whole genome shotgun (WGS) entry which is preliminary data.</text>
</comment>
<proteinExistence type="predicted"/>
<evidence type="ECO:0000313" key="2">
    <source>
        <dbReference type="Proteomes" id="UP000231195"/>
    </source>
</evidence>
<sequence length="160" mass="18319">MEINGITYNIVRRLEDRGVQKSILDYRKQVHLVALDSGKKAVLVEIKDAKYRPIYRKNVQGLIICSEQNINAPHLLADDDVGMQFLMSYVGENILNEDYSTNDLLKLGMSELEKLNRVNQTSVEFRLPRYLADGLKVYLDNGIKTIIPNYEQAVGFLNNQ</sequence>